<accession>A0A2T5FX41</accession>
<evidence type="ECO:0000313" key="3">
    <source>
        <dbReference type="EMBL" id="PTQ10339.1"/>
    </source>
</evidence>
<comment type="caution">
    <text evidence="3">The sequence shown here is derived from an EMBL/GenBank/DDBJ whole genome shotgun (WGS) entry which is preliminary data.</text>
</comment>
<dbReference type="PANTHER" id="PTHR38463">
    <property type="entry name" value="STRESS RESPONSE PROTEIN YSNF"/>
    <property type="match status" value="1"/>
</dbReference>
<keyword evidence="4" id="KW-1185">Reference proteome</keyword>
<dbReference type="PANTHER" id="PTHR38463:SF1">
    <property type="entry name" value="STRESS RESPONSE PROTEIN YSNF"/>
    <property type="match status" value="1"/>
</dbReference>
<evidence type="ECO:0000259" key="2">
    <source>
        <dbReference type="Pfam" id="PF09557"/>
    </source>
</evidence>
<dbReference type="OrthoDB" id="7204249at2"/>
<organism evidence="3 4">
    <name type="scientific">Sphingomonas oleivorans</name>
    <dbReference type="NCBI Taxonomy" id="1735121"/>
    <lineage>
        <taxon>Bacteria</taxon>
        <taxon>Pseudomonadati</taxon>
        <taxon>Pseudomonadota</taxon>
        <taxon>Alphaproteobacteria</taxon>
        <taxon>Sphingomonadales</taxon>
        <taxon>Sphingomonadaceae</taxon>
        <taxon>Sphingomonas</taxon>
    </lineage>
</organism>
<dbReference type="InterPro" id="IPR019060">
    <property type="entry name" value="DUF2382"/>
</dbReference>
<sequence>MSRTITALFDNRQDAEAAADRLRQSRIDADRIHVIDQTSPGYGERANGERGLWASVKDFFLPDEDRQAYEEGIRRGCVLVTARVEELESDEAIRILEESRSVDFDQRQEEWRSSGWTGIPSSGEAVDTSASAGRRTTGEAVSEEHIPIVEEQLRVGKREVSRGGVRVRSYIVETPVHEDVTLREEHVSVERRPVGERVSTADLNEADLMRERVVEVSESAEEAVVSKEATVREEVVIRKTAEEHVKTIDETVRHTEVDIEKEDERTKAERDRVGTDRDRTR</sequence>
<evidence type="ECO:0000313" key="4">
    <source>
        <dbReference type="Proteomes" id="UP000244162"/>
    </source>
</evidence>
<dbReference type="InterPro" id="IPR052967">
    <property type="entry name" value="Stress_Response_Assoc"/>
</dbReference>
<dbReference type="Proteomes" id="UP000244162">
    <property type="component" value="Unassembled WGS sequence"/>
</dbReference>
<dbReference type="AlphaFoldDB" id="A0A2T5FX41"/>
<feature type="region of interest" description="Disordered" evidence="1">
    <location>
        <begin position="113"/>
        <end position="142"/>
    </location>
</feature>
<dbReference type="Pfam" id="PF09557">
    <property type="entry name" value="DUF2382"/>
    <property type="match status" value="1"/>
</dbReference>
<feature type="domain" description="DUF2382" evidence="2">
    <location>
        <begin position="146"/>
        <end position="259"/>
    </location>
</feature>
<feature type="region of interest" description="Disordered" evidence="1">
    <location>
        <begin position="256"/>
        <end position="281"/>
    </location>
</feature>
<reference evidence="3 4" key="1">
    <citation type="submission" date="2017-09" db="EMBL/GenBank/DDBJ databases">
        <title>Sphingomonas panjinensis sp.nov., isolated from oil-contaminated soil.</title>
        <authorList>
            <person name="Wang L."/>
            <person name="Chen L."/>
        </authorList>
    </citation>
    <scope>NUCLEOTIDE SEQUENCE [LARGE SCALE GENOMIC DNA]</scope>
    <source>
        <strain evidence="3 4">FW-11</strain>
    </source>
</reference>
<protein>
    <recommendedName>
        <fullName evidence="2">DUF2382 domain-containing protein</fullName>
    </recommendedName>
</protein>
<gene>
    <name evidence="3" type="ORF">CLG96_13940</name>
</gene>
<evidence type="ECO:0000256" key="1">
    <source>
        <dbReference type="SAM" id="MobiDB-lite"/>
    </source>
</evidence>
<dbReference type="EMBL" id="NWBU01000010">
    <property type="protein sequence ID" value="PTQ10339.1"/>
    <property type="molecule type" value="Genomic_DNA"/>
</dbReference>
<name>A0A2T5FX41_9SPHN</name>
<proteinExistence type="predicted"/>